<organism evidence="1 2">
    <name type="scientific">Apatococcus fuscideae</name>
    <dbReference type="NCBI Taxonomy" id="2026836"/>
    <lineage>
        <taxon>Eukaryota</taxon>
        <taxon>Viridiplantae</taxon>
        <taxon>Chlorophyta</taxon>
        <taxon>core chlorophytes</taxon>
        <taxon>Trebouxiophyceae</taxon>
        <taxon>Chlorellales</taxon>
        <taxon>Chlorellaceae</taxon>
        <taxon>Apatococcus</taxon>
    </lineage>
</organism>
<evidence type="ECO:0000313" key="2">
    <source>
        <dbReference type="Proteomes" id="UP001485043"/>
    </source>
</evidence>
<name>A0AAW1SX03_9CHLO</name>
<evidence type="ECO:0000313" key="1">
    <source>
        <dbReference type="EMBL" id="KAK9861336.1"/>
    </source>
</evidence>
<reference evidence="1 2" key="1">
    <citation type="journal article" date="2024" name="Nat. Commun.">
        <title>Phylogenomics reveals the evolutionary origins of lichenization in chlorophyte algae.</title>
        <authorList>
            <person name="Puginier C."/>
            <person name="Libourel C."/>
            <person name="Otte J."/>
            <person name="Skaloud P."/>
            <person name="Haon M."/>
            <person name="Grisel S."/>
            <person name="Petersen M."/>
            <person name="Berrin J.G."/>
            <person name="Delaux P.M."/>
            <person name="Dal Grande F."/>
            <person name="Keller J."/>
        </authorList>
    </citation>
    <scope>NUCLEOTIDE SEQUENCE [LARGE SCALE GENOMIC DNA]</scope>
    <source>
        <strain evidence="1 2">SAG 2523</strain>
    </source>
</reference>
<dbReference type="AlphaFoldDB" id="A0AAW1SX03"/>
<dbReference type="Proteomes" id="UP001485043">
    <property type="component" value="Unassembled WGS sequence"/>
</dbReference>
<dbReference type="EMBL" id="JALJOV010000776">
    <property type="protein sequence ID" value="KAK9861336.1"/>
    <property type="molecule type" value="Genomic_DNA"/>
</dbReference>
<gene>
    <name evidence="1" type="ORF">WJX84_008853</name>
</gene>
<proteinExistence type="predicted"/>
<protein>
    <submittedName>
        <fullName evidence="1">Uncharacterized protein</fullName>
    </submittedName>
</protein>
<keyword evidence="2" id="KW-1185">Reference proteome</keyword>
<accession>A0AAW1SX03</accession>
<sequence>MYTTGADPLKLGLLVFYQFAHSGVDLGRTGHARSALYTVVASTLTKLGVAYSMPSVRRTRPGDMFNSQARNFTRGAPAVLLTDMGALAGM</sequence>
<comment type="caution">
    <text evidence="1">The sequence shown here is derived from an EMBL/GenBank/DDBJ whole genome shotgun (WGS) entry which is preliminary data.</text>
</comment>